<keyword evidence="2" id="KW-1185">Reference proteome</keyword>
<sequence length="101" mass="11087">MINKKVPFKSQIPVAPGETLVEAIDYLKISPASLAQRTHTTLVYVQGVLAGTVAVTPAFAEELTKIIDVPADFWLRYDADYWQLKAKEAARTPNKRGGNGD</sequence>
<dbReference type="Gene3D" id="1.10.260.40">
    <property type="entry name" value="lambda repressor-like DNA-binding domains"/>
    <property type="match status" value="1"/>
</dbReference>
<reference evidence="1 2" key="1">
    <citation type="journal article" date="2015" name="Genome Announc.">
        <title>Expanding the biotechnology potential of lactobacilli through comparative genomics of 213 strains and associated genera.</title>
        <authorList>
            <person name="Sun Z."/>
            <person name="Harris H.M."/>
            <person name="McCann A."/>
            <person name="Guo C."/>
            <person name="Argimon S."/>
            <person name="Zhang W."/>
            <person name="Yang X."/>
            <person name="Jeffery I.B."/>
            <person name="Cooney J.C."/>
            <person name="Kagawa T.F."/>
            <person name="Liu W."/>
            <person name="Song Y."/>
            <person name="Salvetti E."/>
            <person name="Wrobel A."/>
            <person name="Rasinkangas P."/>
            <person name="Parkhill J."/>
            <person name="Rea M.C."/>
            <person name="O'Sullivan O."/>
            <person name="Ritari J."/>
            <person name="Douillard F.P."/>
            <person name="Paul Ross R."/>
            <person name="Yang R."/>
            <person name="Briner A.E."/>
            <person name="Felis G.E."/>
            <person name="de Vos W.M."/>
            <person name="Barrangou R."/>
            <person name="Klaenhammer T.R."/>
            <person name="Caufield P.W."/>
            <person name="Cui Y."/>
            <person name="Zhang H."/>
            <person name="O'Toole P.W."/>
        </authorList>
    </citation>
    <scope>NUCLEOTIDE SEQUENCE [LARGE SCALE GENOMIC DNA]</scope>
    <source>
        <strain evidence="1 2">DSM 16381</strain>
    </source>
</reference>
<dbReference type="InterPro" id="IPR010982">
    <property type="entry name" value="Lambda_DNA-bd_dom_sf"/>
</dbReference>
<dbReference type="PATRIC" id="fig|1423753.3.peg.2302"/>
<evidence type="ECO:0008006" key="3">
    <source>
        <dbReference type="Google" id="ProtNLM"/>
    </source>
</evidence>
<proteinExistence type="predicted"/>
<gene>
    <name evidence="1" type="ORF">FD28_GL002193</name>
</gene>
<dbReference type="OrthoDB" id="2300265at2"/>
<name>A0A0R1UR87_9LACO</name>
<organism evidence="1 2">
    <name type="scientific">Levilactobacillus hammesii DSM 16381</name>
    <dbReference type="NCBI Taxonomy" id="1423753"/>
    <lineage>
        <taxon>Bacteria</taxon>
        <taxon>Bacillati</taxon>
        <taxon>Bacillota</taxon>
        <taxon>Bacilli</taxon>
        <taxon>Lactobacillales</taxon>
        <taxon>Lactobacillaceae</taxon>
        <taxon>Levilactobacillus</taxon>
    </lineage>
</organism>
<evidence type="ECO:0000313" key="1">
    <source>
        <dbReference type="EMBL" id="KRL95705.1"/>
    </source>
</evidence>
<accession>A0A0R1UR87</accession>
<dbReference type="Proteomes" id="UP000051580">
    <property type="component" value="Unassembled WGS sequence"/>
</dbReference>
<dbReference type="AlphaFoldDB" id="A0A0R1UR87"/>
<evidence type="ECO:0000313" key="2">
    <source>
        <dbReference type="Proteomes" id="UP000051580"/>
    </source>
</evidence>
<dbReference type="RefSeq" id="WP_057732713.1">
    <property type="nucleotide sequence ID" value="NZ_AZFS01000045.1"/>
</dbReference>
<dbReference type="STRING" id="1423753.FD28_GL002193"/>
<dbReference type="SUPFAM" id="SSF47413">
    <property type="entry name" value="lambda repressor-like DNA-binding domains"/>
    <property type="match status" value="1"/>
</dbReference>
<protein>
    <recommendedName>
        <fullName evidence="3">HTH cro/C1-type domain-containing protein</fullName>
    </recommendedName>
</protein>
<comment type="caution">
    <text evidence="1">The sequence shown here is derived from an EMBL/GenBank/DDBJ whole genome shotgun (WGS) entry which is preliminary data.</text>
</comment>
<dbReference type="EMBL" id="AZFS01000045">
    <property type="protein sequence ID" value="KRL95705.1"/>
    <property type="molecule type" value="Genomic_DNA"/>
</dbReference>
<dbReference type="GO" id="GO:0003677">
    <property type="term" value="F:DNA binding"/>
    <property type="evidence" value="ECO:0007669"/>
    <property type="project" value="InterPro"/>
</dbReference>